<proteinExistence type="inferred from homology"/>
<gene>
    <name evidence="2" type="ordered locus">Nmag_1800</name>
    <name evidence="3" type="ORF">C500_11350</name>
</gene>
<evidence type="ECO:0000256" key="1">
    <source>
        <dbReference type="HAMAP-Rule" id="MF_01112"/>
    </source>
</evidence>
<organism evidence="2 4">
    <name type="scientific">Natrialba magadii (strain ATCC 43099 / DSM 3394 / CCM 3739 / CIP 104546 / IAM 13178 / JCM 8861 / NBRC 102185 / NCIMB 2190 / MS3)</name>
    <name type="common">Natronobacterium magadii</name>
    <dbReference type="NCBI Taxonomy" id="547559"/>
    <lineage>
        <taxon>Archaea</taxon>
        <taxon>Methanobacteriati</taxon>
        <taxon>Methanobacteriota</taxon>
        <taxon>Stenosarchaea group</taxon>
        <taxon>Halobacteria</taxon>
        <taxon>Halobacteriales</taxon>
        <taxon>Natrialbaceae</taxon>
        <taxon>Natrialba</taxon>
    </lineage>
</organism>
<dbReference type="Gene3D" id="3.30.1440.10">
    <property type="match status" value="1"/>
</dbReference>
<reference evidence="2 4" key="2">
    <citation type="journal article" date="2012" name="BMC Genomics">
        <title>A comparative genomics perspective on the genetic content of the alkaliphilic haloarchaeon Natrialba magadii ATCC 43099T.</title>
        <authorList>
            <person name="Siddaramappa S."/>
            <person name="Challacombe J.F."/>
            <person name="Decastro R.E."/>
            <person name="Pfeiffer F."/>
            <person name="Sastre D.E."/>
            <person name="Gimenez M.I."/>
            <person name="Paggi R.A."/>
            <person name="Detter J.C."/>
            <person name="Davenport K.W."/>
            <person name="Goodwin L.A."/>
            <person name="Kyrpides N."/>
            <person name="Tapia R."/>
            <person name="Pitluck S."/>
            <person name="Lucas S."/>
            <person name="Woyke T."/>
            <person name="Maupin-Furlow J.A."/>
        </authorList>
    </citation>
    <scope>NUCLEOTIDE SEQUENCE [LARGE SCALE GENOMIC DNA]</scope>
    <source>
        <strain evidence="2">ATCC 43099</strain>
        <strain evidence="4">ATCC 43099 / DSM 3394 / CCM 3739 / CIP 104546 / IAM 13178 / JCM 8861 / NBRC 102185 / NCIMB 2190 / MS3</strain>
    </source>
</reference>
<reference evidence="2" key="4">
    <citation type="submission" date="2016-09" db="EMBL/GenBank/DDBJ databases">
        <authorList>
            <person name="Pfeiffer F."/>
        </authorList>
    </citation>
    <scope>NUCLEOTIDE SEQUENCE</scope>
    <source>
        <strain evidence="2">ATCC 43099</strain>
    </source>
</reference>
<dbReference type="PaxDb" id="547559-Nmag_1800"/>
<dbReference type="InterPro" id="IPR002739">
    <property type="entry name" value="PAB1135-like"/>
</dbReference>
<dbReference type="EMBL" id="AOHS01000037">
    <property type="protein sequence ID" value="ELY29310.1"/>
    <property type="molecule type" value="Genomic_DNA"/>
</dbReference>
<dbReference type="HOGENOM" id="CLU_134829_0_0_2"/>
<dbReference type="HAMAP" id="MF_01112">
    <property type="entry name" value="UPF0201"/>
    <property type="match status" value="1"/>
</dbReference>
<name>D3SUW6_NATMM</name>
<dbReference type="Proteomes" id="UP000011543">
    <property type="component" value="Unassembled WGS sequence"/>
</dbReference>
<dbReference type="RefSeq" id="WP_004267640.1">
    <property type="nucleotide sequence ID" value="NC_013922.1"/>
</dbReference>
<dbReference type="GeneID" id="8824641"/>
<evidence type="ECO:0000313" key="4">
    <source>
        <dbReference type="Proteomes" id="UP000001879"/>
    </source>
</evidence>
<evidence type="ECO:0000313" key="2">
    <source>
        <dbReference type="EMBL" id="ADD05374.1"/>
    </source>
</evidence>
<keyword evidence="4" id="KW-1185">Reference proteome</keyword>
<dbReference type="PATRIC" id="fig|547559.17.peg.2242"/>
<dbReference type="Pfam" id="PF01877">
    <property type="entry name" value="RNA_binding"/>
    <property type="match status" value="1"/>
</dbReference>
<sequence>MTDIYRVDVEATAPVYDTEVTSRVADAVANIFPNADLEESFGEIHAEAHSMDHFSELLHRQEILDTARGEFFSTREGDTFSFALKKQAAFEDRINFSVGEPDELGEISVRVRVDEPTVEEYIDQIAPPTEDGKPVDS</sequence>
<dbReference type="AlphaFoldDB" id="D3SUW6"/>
<reference evidence="4" key="1">
    <citation type="submission" date="2010-02" db="EMBL/GenBank/DDBJ databases">
        <title>Complete sequence of chromosome of Natrialba magadii ATCC 43099.</title>
        <authorList>
            <consortium name="US DOE Joint Genome Institute"/>
            <person name="Lucas S."/>
            <person name="Copeland A."/>
            <person name="Lapidus A."/>
            <person name="Cheng J.-F."/>
            <person name="Bruce D."/>
            <person name="Goodwin L."/>
            <person name="Pitluck S."/>
            <person name="Davenport K."/>
            <person name="Saunders E."/>
            <person name="Detter J.C."/>
            <person name="Han C."/>
            <person name="Tapia R."/>
            <person name="Land M."/>
            <person name="Hauser L."/>
            <person name="Kyrpides N."/>
            <person name="Mikhailova N."/>
            <person name="De Castro R.E."/>
            <person name="Maupin-Furlow J.A."/>
            <person name="Woyke T."/>
        </authorList>
    </citation>
    <scope>NUCLEOTIDE SEQUENCE [LARGE SCALE GENOMIC DNA]</scope>
    <source>
        <strain evidence="4">ATCC 43099 / DSM 3394 / CCM 3739 / CIP 104546 / IAM 13178 / JCM 8861 / NBRC 102185 / NCIMB 2190 / MS3</strain>
    </source>
</reference>
<comment type="similarity">
    <text evidence="1">Belongs to the UPF0201 family.</text>
</comment>
<dbReference type="PANTHER" id="PTHR39652">
    <property type="entry name" value="UPF0201 PROTEIN TK1335"/>
    <property type="match status" value="1"/>
</dbReference>
<evidence type="ECO:0000313" key="5">
    <source>
        <dbReference type="Proteomes" id="UP000011543"/>
    </source>
</evidence>
<accession>D3SUW6</accession>
<evidence type="ECO:0000313" key="3">
    <source>
        <dbReference type="EMBL" id="ELY29310.1"/>
    </source>
</evidence>
<reference evidence="3 5" key="3">
    <citation type="journal article" date="2014" name="PLoS Genet.">
        <title>Phylogenetically driven sequencing of extremely halophilic archaea reveals strategies for static and dynamic osmo-response.</title>
        <authorList>
            <person name="Becker E.A."/>
            <person name="Seitzer P.M."/>
            <person name="Tritt A."/>
            <person name="Larsen D."/>
            <person name="Krusor M."/>
            <person name="Yao A.I."/>
            <person name="Wu D."/>
            <person name="Madern D."/>
            <person name="Eisen J.A."/>
            <person name="Darling A.E."/>
            <person name="Facciotti M.T."/>
        </authorList>
    </citation>
    <scope>NUCLEOTIDE SEQUENCE [LARGE SCALE GENOMIC DNA]</scope>
    <source>
        <strain evidence="5">ATCC 43099 / DSM 3394 / CCM 3739 / CIP 104546 / IAM 13178 / JCM 8861 / NBRC 102185 / NCIMB 2190 / MS3</strain>
        <strain evidence="3">MS-3</strain>
    </source>
</reference>
<dbReference type="SUPFAM" id="SSF55282">
    <property type="entry name" value="RL5-like"/>
    <property type="match status" value="1"/>
</dbReference>
<dbReference type="eggNOG" id="arCOG01043">
    <property type="taxonomic scope" value="Archaea"/>
</dbReference>
<dbReference type="PANTHER" id="PTHR39652:SF1">
    <property type="entry name" value="UPF0201 PROTEIN TK1335"/>
    <property type="match status" value="1"/>
</dbReference>
<dbReference type="InterPro" id="IPR022803">
    <property type="entry name" value="Ribosomal_uL5_dom_sf"/>
</dbReference>
<dbReference type="OrthoDB" id="7819at2157"/>
<dbReference type="Proteomes" id="UP000001879">
    <property type="component" value="Chromosome"/>
</dbReference>
<dbReference type="EMBL" id="CP001932">
    <property type="protein sequence ID" value="ADD05374.1"/>
    <property type="molecule type" value="Genomic_DNA"/>
</dbReference>
<protein>
    <recommendedName>
        <fullName evidence="1">UPF0201 protein Nmag_1800</fullName>
    </recommendedName>
</protein>
<dbReference type="KEGG" id="nmg:Nmag_1800"/>
<dbReference type="STRING" id="547559.Nmag_1800"/>